<evidence type="ECO:0000256" key="2">
    <source>
        <dbReference type="ARBA" id="ARBA00022643"/>
    </source>
</evidence>
<dbReference type="InterPro" id="IPR050712">
    <property type="entry name" value="NAD(P)H-dep_reductase"/>
</dbReference>
<proteinExistence type="predicted"/>
<dbReference type="SUPFAM" id="SSF52218">
    <property type="entry name" value="Flavoproteins"/>
    <property type="match status" value="1"/>
</dbReference>
<dbReference type="GO" id="GO:0016491">
    <property type="term" value="F:oxidoreductase activity"/>
    <property type="evidence" value="ECO:0007669"/>
    <property type="project" value="InterPro"/>
</dbReference>
<feature type="domain" description="NADPH-dependent FMN reductase-like" evidence="3">
    <location>
        <begin position="2"/>
        <end position="155"/>
    </location>
</feature>
<keyword evidence="2" id="KW-0288">FMN</keyword>
<keyword evidence="5" id="KW-1185">Reference proteome</keyword>
<reference evidence="4 5" key="1">
    <citation type="submission" date="2016-09" db="EMBL/GenBank/DDBJ databases">
        <title>Alteromonas lipolytica, a new species isolated from sea water.</title>
        <authorList>
            <person name="Wu Y.-H."/>
            <person name="Cheng H."/>
            <person name="Xu X.-W."/>
        </authorList>
    </citation>
    <scope>NUCLEOTIDE SEQUENCE [LARGE SCALE GENOMIC DNA]</scope>
    <source>
        <strain evidence="4 5">JW12</strain>
    </source>
</reference>
<dbReference type="STRING" id="1856405.BFC17_09585"/>
<evidence type="ECO:0000259" key="3">
    <source>
        <dbReference type="Pfam" id="PF03358"/>
    </source>
</evidence>
<dbReference type="RefSeq" id="WP_070174775.1">
    <property type="nucleotide sequence ID" value="NZ_BMJR01000004.1"/>
</dbReference>
<dbReference type="GO" id="GO:0005829">
    <property type="term" value="C:cytosol"/>
    <property type="evidence" value="ECO:0007669"/>
    <property type="project" value="TreeGrafter"/>
</dbReference>
<evidence type="ECO:0000256" key="1">
    <source>
        <dbReference type="ARBA" id="ARBA00001917"/>
    </source>
</evidence>
<dbReference type="OrthoDB" id="5767802at2"/>
<dbReference type="PANTHER" id="PTHR30543">
    <property type="entry name" value="CHROMATE REDUCTASE"/>
    <property type="match status" value="1"/>
</dbReference>
<dbReference type="Pfam" id="PF03358">
    <property type="entry name" value="FMN_red"/>
    <property type="match status" value="1"/>
</dbReference>
<dbReference type="Proteomes" id="UP000176037">
    <property type="component" value="Unassembled WGS sequence"/>
</dbReference>
<dbReference type="InterPro" id="IPR005025">
    <property type="entry name" value="FMN_Rdtase-like_dom"/>
</dbReference>
<comment type="caution">
    <text evidence="4">The sequence shown here is derived from an EMBL/GenBank/DDBJ whole genome shotgun (WGS) entry which is preliminary data.</text>
</comment>
<comment type="cofactor">
    <cofactor evidence="1">
        <name>FMN</name>
        <dbReference type="ChEBI" id="CHEBI:58210"/>
    </cofactor>
</comment>
<organism evidence="4 5">
    <name type="scientific">Alteromonas lipolytica</name>
    <dbReference type="NCBI Taxonomy" id="1856405"/>
    <lineage>
        <taxon>Bacteria</taxon>
        <taxon>Pseudomonadati</taxon>
        <taxon>Pseudomonadota</taxon>
        <taxon>Gammaproteobacteria</taxon>
        <taxon>Alteromonadales</taxon>
        <taxon>Alteromonadaceae</taxon>
        <taxon>Alteromonas/Salinimonas group</taxon>
        <taxon>Alteromonas</taxon>
    </lineage>
</organism>
<dbReference type="InterPro" id="IPR029039">
    <property type="entry name" value="Flavoprotein-like_sf"/>
</dbReference>
<dbReference type="EMBL" id="MJIC01000004">
    <property type="protein sequence ID" value="OFI35931.1"/>
    <property type="molecule type" value="Genomic_DNA"/>
</dbReference>
<accession>A0A1E8FJ22</accession>
<dbReference type="GO" id="GO:0010181">
    <property type="term" value="F:FMN binding"/>
    <property type="evidence" value="ECO:0007669"/>
    <property type="project" value="TreeGrafter"/>
</dbReference>
<evidence type="ECO:0000313" key="4">
    <source>
        <dbReference type="EMBL" id="OFI35931.1"/>
    </source>
</evidence>
<sequence>MVKVLAFSGSTRRGSLNQAIVECAAQAARNAGAEVTVINLADYAMPIYNQDEEDDYGVPERAQAFKQLLIEHDAFLIASPEYNSSYPAVLKNAIDWASRKVGDEAVLAAYKDKVVGLMAASGGALGGMRVLMVLRMLMQNLMCVVAPQQVSVARAGEKLDAAGKLCDEPTQKQLAVLAQQVVSMAEKLKA</sequence>
<name>A0A1E8FJ22_9ALTE</name>
<keyword evidence="2" id="KW-0285">Flavoprotein</keyword>
<dbReference type="AlphaFoldDB" id="A0A1E8FJ22"/>
<gene>
    <name evidence="4" type="ORF">BFC17_09585</name>
</gene>
<protein>
    <submittedName>
        <fullName evidence="4">FMN reductase</fullName>
    </submittedName>
</protein>
<dbReference type="Gene3D" id="3.40.50.360">
    <property type="match status" value="1"/>
</dbReference>
<dbReference type="PANTHER" id="PTHR30543:SF21">
    <property type="entry name" value="NAD(P)H-DEPENDENT FMN REDUCTASE LOT6"/>
    <property type="match status" value="1"/>
</dbReference>
<evidence type="ECO:0000313" key="5">
    <source>
        <dbReference type="Proteomes" id="UP000176037"/>
    </source>
</evidence>